<sequence length="115" mass="13059">MSLLQTVNRWYWMPHKFSATFLEAIMKGSELLEKIDLLIDQGNMTWESPGRNADLDIARFCSAVQGLVHEIYGADHPYLQKDTEGSKEQQNALGEGMSVLKSIRKEVEYSSQLGH</sequence>
<protein>
    <submittedName>
        <fullName evidence="1">Uncharacterized protein</fullName>
    </submittedName>
</protein>
<proteinExistence type="predicted"/>
<evidence type="ECO:0000313" key="1">
    <source>
        <dbReference type="EMBL" id="APG26876.1"/>
    </source>
</evidence>
<organism evidence="1 2">
    <name type="scientific">Syntrophotalea acetylenivorans</name>
    <dbReference type="NCBI Taxonomy" id="1842532"/>
    <lineage>
        <taxon>Bacteria</taxon>
        <taxon>Pseudomonadati</taxon>
        <taxon>Thermodesulfobacteriota</taxon>
        <taxon>Desulfuromonadia</taxon>
        <taxon>Desulfuromonadales</taxon>
        <taxon>Syntrophotaleaceae</taxon>
        <taxon>Syntrophotalea</taxon>
    </lineage>
</organism>
<name>A0A1L3GLQ2_9BACT</name>
<reference evidence="1 2" key="1">
    <citation type="journal article" date="2017" name="Genome Announc.">
        <title>Complete Genome Sequences of Two Acetylene-Fermenting Pelobacter acetylenicus Strains.</title>
        <authorList>
            <person name="Sutton J.M."/>
            <person name="Baesman S.M."/>
            <person name="Fierst J.L."/>
            <person name="Poret-Peterson A.T."/>
            <person name="Oremland R.S."/>
            <person name="Dunlap D.S."/>
            <person name="Akob D.M."/>
        </authorList>
    </citation>
    <scope>NUCLEOTIDE SEQUENCE [LARGE SCALE GENOMIC DNA]</scope>
    <source>
        <strain evidence="1 2">SFB93</strain>
    </source>
</reference>
<keyword evidence="2" id="KW-1185">Reference proteome</keyword>
<accession>A0A1L3GLQ2</accession>
<dbReference type="Proteomes" id="UP000182517">
    <property type="component" value="Chromosome"/>
</dbReference>
<evidence type="ECO:0000313" key="2">
    <source>
        <dbReference type="Proteomes" id="UP000182517"/>
    </source>
</evidence>
<dbReference type="EMBL" id="CP015519">
    <property type="protein sequence ID" value="APG26876.1"/>
    <property type="molecule type" value="Genomic_DNA"/>
</dbReference>
<gene>
    <name evidence="1" type="ORF">A7E78_02895</name>
</gene>
<dbReference type="KEGG" id="pef:A7E78_02895"/>
<dbReference type="AlphaFoldDB" id="A0A1L3GLQ2"/>